<gene>
    <name evidence="4" type="ORF">A6E04_09475</name>
</gene>
<name>A0A1B9P130_ALILO</name>
<evidence type="ECO:0000313" key="5">
    <source>
        <dbReference type="Proteomes" id="UP000093523"/>
    </source>
</evidence>
<evidence type="ECO:0000256" key="1">
    <source>
        <dbReference type="ARBA" id="ARBA00022729"/>
    </source>
</evidence>
<feature type="signal peptide" evidence="2">
    <location>
        <begin position="1"/>
        <end position="19"/>
    </location>
</feature>
<dbReference type="InterPro" id="IPR027385">
    <property type="entry name" value="Beta-barrel_OMP"/>
</dbReference>
<dbReference type="STRING" id="688.A6E04_09475"/>
<dbReference type="Proteomes" id="UP000093523">
    <property type="component" value="Unassembled WGS sequence"/>
</dbReference>
<proteinExistence type="predicted"/>
<keyword evidence="1 2" id="KW-0732">Signal</keyword>
<accession>A0A1B9P130</accession>
<dbReference type="RefSeq" id="WP_065610683.1">
    <property type="nucleotide sequence ID" value="NZ_CAWMPN010000008.1"/>
</dbReference>
<feature type="chain" id="PRO_5008632413" description="Outer membrane protein beta-barrel domain-containing protein" evidence="2">
    <location>
        <begin position="20"/>
        <end position="196"/>
    </location>
</feature>
<dbReference type="Pfam" id="PF13505">
    <property type="entry name" value="OMP_b-brl"/>
    <property type="match status" value="1"/>
</dbReference>
<dbReference type="OrthoDB" id="6214129at2"/>
<sequence>MKKSILLLALLPACSYANAATNDVSGVYLGGGFGTTDFDDDGGFGAANINDNDSTFKLIGGYQFNRIVAVEMQYTKYGDLKLTHYNSPINGTVEHSSVSLAANVGYTFDSGWRPFAIAGLGSIEQSGKAYGLSDSDSGTSFHYGAGVEYTPKTLGGLAFRVAYEGDLFVVDSGSNNIDDDYAMTIGTLYAGATYKF</sequence>
<evidence type="ECO:0000259" key="3">
    <source>
        <dbReference type="Pfam" id="PF13505"/>
    </source>
</evidence>
<reference evidence="4 5" key="1">
    <citation type="submission" date="2016-06" db="EMBL/GenBank/DDBJ databases">
        <authorList>
            <person name="Kjaerup R.B."/>
            <person name="Dalgaard T.S."/>
            <person name="Juul-Madsen H.R."/>
        </authorList>
    </citation>
    <scope>NUCLEOTIDE SEQUENCE [LARGE SCALE GENOMIC DNA]</scope>
    <source>
        <strain evidence="4 5">1S159</strain>
    </source>
</reference>
<evidence type="ECO:0000313" key="4">
    <source>
        <dbReference type="EMBL" id="OCH22072.1"/>
    </source>
</evidence>
<protein>
    <recommendedName>
        <fullName evidence="3">Outer membrane protein beta-barrel domain-containing protein</fullName>
    </recommendedName>
</protein>
<feature type="domain" description="Outer membrane protein beta-barrel" evidence="3">
    <location>
        <begin position="7"/>
        <end position="196"/>
    </location>
</feature>
<comment type="caution">
    <text evidence="4">The sequence shown here is derived from an EMBL/GenBank/DDBJ whole genome shotgun (WGS) entry which is preliminary data.</text>
</comment>
<organism evidence="4 5">
    <name type="scientific">Aliivibrio logei</name>
    <name type="common">Vibrio logei</name>
    <dbReference type="NCBI Taxonomy" id="688"/>
    <lineage>
        <taxon>Bacteria</taxon>
        <taxon>Pseudomonadati</taxon>
        <taxon>Pseudomonadota</taxon>
        <taxon>Gammaproteobacteria</taxon>
        <taxon>Vibrionales</taxon>
        <taxon>Vibrionaceae</taxon>
        <taxon>Aliivibrio</taxon>
    </lineage>
</organism>
<dbReference type="InterPro" id="IPR011250">
    <property type="entry name" value="OMP/PagP_B-barrel"/>
</dbReference>
<dbReference type="AlphaFoldDB" id="A0A1B9P130"/>
<evidence type="ECO:0000256" key="2">
    <source>
        <dbReference type="SAM" id="SignalP"/>
    </source>
</evidence>
<dbReference type="Gene3D" id="2.40.160.20">
    <property type="match status" value="1"/>
</dbReference>
<dbReference type="SUPFAM" id="SSF56925">
    <property type="entry name" value="OMPA-like"/>
    <property type="match status" value="1"/>
</dbReference>
<dbReference type="EMBL" id="MAJU01000008">
    <property type="protein sequence ID" value="OCH22072.1"/>
    <property type="molecule type" value="Genomic_DNA"/>
</dbReference>